<protein>
    <submittedName>
        <fullName evidence="1">Uncharacterized protein</fullName>
    </submittedName>
</protein>
<dbReference type="Proteomes" id="UP000588491">
    <property type="component" value="Unassembled WGS sequence"/>
</dbReference>
<proteinExistence type="predicted"/>
<gene>
    <name evidence="1" type="ORF">HHU08_21795</name>
</gene>
<keyword evidence="2" id="KW-1185">Reference proteome</keyword>
<dbReference type="RefSeq" id="WP_048717642.1">
    <property type="nucleotide sequence ID" value="NZ_JABBPK010000001.1"/>
</dbReference>
<organism evidence="1 2">
    <name type="scientific">Niallia alba</name>
    <dbReference type="NCBI Taxonomy" id="2729105"/>
    <lineage>
        <taxon>Bacteria</taxon>
        <taxon>Bacillati</taxon>
        <taxon>Bacillota</taxon>
        <taxon>Bacilli</taxon>
        <taxon>Bacillales</taxon>
        <taxon>Bacillaceae</taxon>
        <taxon>Niallia</taxon>
    </lineage>
</organism>
<comment type="caution">
    <text evidence="1">The sequence shown here is derived from an EMBL/GenBank/DDBJ whole genome shotgun (WGS) entry which is preliminary data.</text>
</comment>
<accession>A0A7Y0KC61</accession>
<dbReference type="EMBL" id="JABBPK010000001">
    <property type="protein sequence ID" value="NMO79567.1"/>
    <property type="molecule type" value="Genomic_DNA"/>
</dbReference>
<dbReference type="AlphaFoldDB" id="A0A7Y0KC61"/>
<sequence>MPHWTPIKNEPFINIMDDYRREIENKDAKATKEITRQYAHRLYQEYEILSEHTENAVYEHLSYFDDLLAGISNMKHAKKDIGYYGNFPRTFNKNKLNLARVMRSR</sequence>
<evidence type="ECO:0000313" key="2">
    <source>
        <dbReference type="Proteomes" id="UP000588491"/>
    </source>
</evidence>
<reference evidence="1 2" key="1">
    <citation type="submission" date="2020-04" db="EMBL/GenBank/DDBJ databases">
        <title>Bacillus sp. UniB3 isolated from commercial digestive syrup.</title>
        <authorList>
            <person name="Thorat V."/>
            <person name="Kirdat K."/>
            <person name="Tiwarekar B."/>
            <person name="Yadav A."/>
        </authorList>
    </citation>
    <scope>NUCLEOTIDE SEQUENCE [LARGE SCALE GENOMIC DNA]</scope>
    <source>
        <strain evidence="1 2">UniB3</strain>
    </source>
</reference>
<evidence type="ECO:0000313" key="1">
    <source>
        <dbReference type="EMBL" id="NMO79567.1"/>
    </source>
</evidence>
<name>A0A7Y0KC61_9BACI</name>